<accession>A0ABS5QFH6</accession>
<name>A0ABS5QFH6_9PROT</name>
<protein>
    <submittedName>
        <fullName evidence="2">Methyltransferase domain-containing protein</fullName>
    </submittedName>
</protein>
<dbReference type="Pfam" id="PF08241">
    <property type="entry name" value="Methyltransf_11"/>
    <property type="match status" value="1"/>
</dbReference>
<feature type="domain" description="Methyltransferase type 11" evidence="1">
    <location>
        <begin position="47"/>
        <end position="141"/>
    </location>
</feature>
<dbReference type="InterPro" id="IPR029063">
    <property type="entry name" value="SAM-dependent_MTases_sf"/>
</dbReference>
<dbReference type="PANTHER" id="PTHR43861">
    <property type="entry name" value="TRANS-ACONITATE 2-METHYLTRANSFERASE-RELATED"/>
    <property type="match status" value="1"/>
</dbReference>
<dbReference type="GO" id="GO:0032259">
    <property type="term" value="P:methylation"/>
    <property type="evidence" value="ECO:0007669"/>
    <property type="project" value="UniProtKB-KW"/>
</dbReference>
<dbReference type="EMBL" id="JAHCDA010000002">
    <property type="protein sequence ID" value="MBS7811685.1"/>
    <property type="molecule type" value="Genomic_DNA"/>
</dbReference>
<dbReference type="PANTHER" id="PTHR43861:SF1">
    <property type="entry name" value="TRANS-ACONITATE 2-METHYLTRANSFERASE"/>
    <property type="match status" value="1"/>
</dbReference>
<keyword evidence="2" id="KW-0489">Methyltransferase</keyword>
<dbReference type="SUPFAM" id="SSF53335">
    <property type="entry name" value="S-adenosyl-L-methionine-dependent methyltransferases"/>
    <property type="match status" value="1"/>
</dbReference>
<evidence type="ECO:0000259" key="1">
    <source>
        <dbReference type="Pfam" id="PF08241"/>
    </source>
</evidence>
<evidence type="ECO:0000313" key="3">
    <source>
        <dbReference type="Proteomes" id="UP000766336"/>
    </source>
</evidence>
<dbReference type="Proteomes" id="UP000766336">
    <property type="component" value="Unassembled WGS sequence"/>
</dbReference>
<sequence>MAQNIYDREEFLAGYSQLPRSRMGLAGAPEWPALRALLPDLQGKRVLDLGCGFGWFSRHAAEHGAARVLGLELSEKMLERARSMGASSVIEYRRADLETVELPEAAFDLVFSSLALHYIADLGALLGKVSRALVPGGSVVVSMEHPIFMAPSQPRWEGHVWPLDGYFHEGERVTDWFTKGVVKQHRTLGTTLNLLIGAGLRLTHVEDWRPTEAQIATEPSWAKELERPMFLLLAARKDEAPAG</sequence>
<keyword evidence="3" id="KW-1185">Reference proteome</keyword>
<dbReference type="Gene3D" id="3.40.50.150">
    <property type="entry name" value="Vaccinia Virus protein VP39"/>
    <property type="match status" value="1"/>
</dbReference>
<dbReference type="GO" id="GO:0008168">
    <property type="term" value="F:methyltransferase activity"/>
    <property type="evidence" value="ECO:0007669"/>
    <property type="project" value="UniProtKB-KW"/>
</dbReference>
<reference evidence="2 3" key="1">
    <citation type="submission" date="2021-05" db="EMBL/GenBank/DDBJ databases">
        <title>Roseococcus sp. XZZS9, whole genome shotgun sequencing project.</title>
        <authorList>
            <person name="Zhao G."/>
            <person name="Shen L."/>
        </authorList>
    </citation>
    <scope>NUCLEOTIDE SEQUENCE [LARGE SCALE GENOMIC DNA]</scope>
    <source>
        <strain evidence="2 3">XZZS9</strain>
    </source>
</reference>
<dbReference type="RefSeq" id="WP_213670344.1">
    <property type="nucleotide sequence ID" value="NZ_JAHCDA010000002.1"/>
</dbReference>
<proteinExistence type="predicted"/>
<evidence type="ECO:0000313" key="2">
    <source>
        <dbReference type="EMBL" id="MBS7811685.1"/>
    </source>
</evidence>
<dbReference type="CDD" id="cd02440">
    <property type="entry name" value="AdoMet_MTases"/>
    <property type="match status" value="1"/>
</dbReference>
<comment type="caution">
    <text evidence="2">The sequence shown here is derived from an EMBL/GenBank/DDBJ whole genome shotgun (WGS) entry which is preliminary data.</text>
</comment>
<gene>
    <name evidence="2" type="ORF">KHU32_12120</name>
</gene>
<keyword evidence="2" id="KW-0808">Transferase</keyword>
<organism evidence="2 3">
    <name type="scientific">Roseococcus pinisoli</name>
    <dbReference type="NCBI Taxonomy" id="2835040"/>
    <lineage>
        <taxon>Bacteria</taxon>
        <taxon>Pseudomonadati</taxon>
        <taxon>Pseudomonadota</taxon>
        <taxon>Alphaproteobacteria</taxon>
        <taxon>Acetobacterales</taxon>
        <taxon>Roseomonadaceae</taxon>
        <taxon>Roseococcus</taxon>
    </lineage>
</organism>
<dbReference type="InterPro" id="IPR013216">
    <property type="entry name" value="Methyltransf_11"/>
</dbReference>